<proteinExistence type="predicted"/>
<gene>
    <name evidence="1" type="ORF">AB4Y30_02700</name>
</gene>
<dbReference type="InterPro" id="IPR052927">
    <property type="entry name" value="DCC_oxidoreductase"/>
</dbReference>
<dbReference type="GO" id="GO:0015035">
    <property type="term" value="F:protein-disulfide reductase activity"/>
    <property type="evidence" value="ECO:0007669"/>
    <property type="project" value="InterPro"/>
</dbReference>
<dbReference type="AlphaFoldDB" id="A0AB39HSW3"/>
<accession>A0AB39HSW3</accession>
<dbReference type="Pfam" id="PF04134">
    <property type="entry name" value="DCC1-like"/>
    <property type="match status" value="1"/>
</dbReference>
<dbReference type="EMBL" id="CP162599">
    <property type="protein sequence ID" value="XDK33296.1"/>
    <property type="molecule type" value="Genomic_DNA"/>
</dbReference>
<name>A0AB39HSW3_9BACI</name>
<dbReference type="RefSeq" id="WP_368653978.1">
    <property type="nucleotide sequence ID" value="NZ_CP162599.1"/>
</dbReference>
<reference evidence="1" key="1">
    <citation type="submission" date="2024-07" db="EMBL/GenBank/DDBJ databases">
        <title>Halotolerant mesophilic bacterium Ornithinibacillus sp. 4-3, sp. nov., isolated from soil.</title>
        <authorList>
            <person name="Sidarenka A.V."/>
            <person name="Guliayeva D.E."/>
            <person name="Leanovich S.I."/>
            <person name="Hileuskaya K.S."/>
            <person name="Akhremchuk A.E."/>
            <person name="Sikolenko M.A."/>
            <person name="Valentovich L.N."/>
        </authorList>
    </citation>
    <scope>NUCLEOTIDE SEQUENCE</scope>
    <source>
        <strain evidence="1">4-3</strain>
    </source>
</reference>
<evidence type="ECO:0000313" key="1">
    <source>
        <dbReference type="EMBL" id="XDK33296.1"/>
    </source>
</evidence>
<organism evidence="1">
    <name type="scientific">Ornithinibacillus sp. 4-3</name>
    <dbReference type="NCBI Taxonomy" id="3231488"/>
    <lineage>
        <taxon>Bacteria</taxon>
        <taxon>Bacillati</taxon>
        <taxon>Bacillota</taxon>
        <taxon>Bacilli</taxon>
        <taxon>Bacillales</taxon>
        <taxon>Bacillaceae</taxon>
        <taxon>Ornithinibacillus</taxon>
    </lineage>
</organism>
<dbReference type="PANTHER" id="PTHR33639:SF2">
    <property type="entry name" value="DUF393 DOMAIN-CONTAINING PROTEIN"/>
    <property type="match status" value="1"/>
</dbReference>
<sequence>MTAIILFDGVCNLCNNSVQFILKRDTKYMFSFASLQSDAGQRLLQQHDIPKNTDSFILIENGKVYDRSTAALRICKHLKGFWKLCYLFIVIPKPIRDYMYQFIAKNRYKWFGTKTACMLPTPDLRKRFLD</sequence>
<dbReference type="InterPro" id="IPR007263">
    <property type="entry name" value="DCC1-like"/>
</dbReference>
<protein>
    <submittedName>
        <fullName evidence="1">Thiol-disulfide oxidoreductase DCC family protein</fullName>
    </submittedName>
</protein>
<dbReference type="PANTHER" id="PTHR33639">
    <property type="entry name" value="THIOL-DISULFIDE OXIDOREDUCTASE DCC"/>
    <property type="match status" value="1"/>
</dbReference>